<dbReference type="Gene3D" id="3.40.50.1820">
    <property type="entry name" value="alpha/beta hydrolase"/>
    <property type="match status" value="1"/>
</dbReference>
<dbReference type="InterPro" id="IPR029058">
    <property type="entry name" value="AB_hydrolase_fold"/>
</dbReference>
<evidence type="ECO:0000313" key="3">
    <source>
        <dbReference type="Proteomes" id="UP000265882"/>
    </source>
</evidence>
<reference evidence="2 3" key="1">
    <citation type="journal article" date="2017" name="ISME J.">
        <title>Energy and carbon metabolisms in a deep terrestrial subsurface fluid microbial community.</title>
        <authorList>
            <person name="Momper L."/>
            <person name="Jungbluth S.P."/>
            <person name="Lee M.D."/>
            <person name="Amend J.P."/>
        </authorList>
    </citation>
    <scope>NUCLEOTIDE SEQUENCE [LARGE SCALE GENOMIC DNA]</scope>
    <source>
        <strain evidence="2">SURF_5</strain>
    </source>
</reference>
<name>A0A3A4NUM7_ABYX5</name>
<dbReference type="SUPFAM" id="SSF53474">
    <property type="entry name" value="alpha/beta-Hydrolases"/>
    <property type="match status" value="1"/>
</dbReference>
<dbReference type="GO" id="GO:0016787">
    <property type="term" value="F:hydrolase activity"/>
    <property type="evidence" value="ECO:0007669"/>
    <property type="project" value="UniProtKB-KW"/>
</dbReference>
<evidence type="ECO:0000259" key="1">
    <source>
        <dbReference type="Pfam" id="PF00561"/>
    </source>
</evidence>
<keyword evidence="2" id="KW-0378">Hydrolase</keyword>
<evidence type="ECO:0000313" key="2">
    <source>
        <dbReference type="EMBL" id="RJP24248.1"/>
    </source>
</evidence>
<protein>
    <submittedName>
        <fullName evidence="2">Alpha/beta hydrolase</fullName>
    </submittedName>
</protein>
<dbReference type="Pfam" id="PF00561">
    <property type="entry name" value="Abhydrolase_1"/>
    <property type="match status" value="1"/>
</dbReference>
<gene>
    <name evidence="2" type="ORF">C4520_04400</name>
</gene>
<dbReference type="EMBL" id="QZKU01000038">
    <property type="protein sequence ID" value="RJP24248.1"/>
    <property type="molecule type" value="Genomic_DNA"/>
</dbReference>
<dbReference type="PANTHER" id="PTHR43798:SF33">
    <property type="entry name" value="HYDROLASE, PUTATIVE (AFU_ORTHOLOGUE AFUA_2G14860)-RELATED"/>
    <property type="match status" value="1"/>
</dbReference>
<dbReference type="AlphaFoldDB" id="A0A3A4NUM7"/>
<dbReference type="PANTHER" id="PTHR43798">
    <property type="entry name" value="MONOACYLGLYCEROL LIPASE"/>
    <property type="match status" value="1"/>
</dbReference>
<dbReference type="PRINTS" id="PR00111">
    <property type="entry name" value="ABHYDROLASE"/>
</dbReference>
<sequence length="276" mass="30452">MSVCKEVAMRISANGIKMNYELSGSGGWIVLIHGFSDNLNMWYNQAPEFSKRYRVLTYDVRGFGRTEAGKQPYSMSLFADDLYELLRALQIESACVLGYSMGGRIALEFALKHPEMTEGLIFANSGIGAAPSPDMEERRSMMAGILQQGDNDLISEIMTSASFSPDFGQRNPPAFQRYKSVKLQNNPSEYYAIMQAIVGAIDSPVELNRLRCPVLIIAGEHDGLMDVSVAESMNKAIEKAELHLLPTGHAAAIEAPTQFNRIVLDFLAKIRGGTKE</sequence>
<dbReference type="GO" id="GO:0016020">
    <property type="term" value="C:membrane"/>
    <property type="evidence" value="ECO:0007669"/>
    <property type="project" value="TreeGrafter"/>
</dbReference>
<proteinExistence type="predicted"/>
<organism evidence="2 3">
    <name type="scientific">Abyssobacteria bacterium (strain SURF_5)</name>
    <dbReference type="NCBI Taxonomy" id="2093360"/>
    <lineage>
        <taxon>Bacteria</taxon>
        <taxon>Pseudomonadati</taxon>
        <taxon>Candidatus Hydrogenedentota</taxon>
        <taxon>Candidatus Abyssobacteria</taxon>
    </lineage>
</organism>
<dbReference type="Proteomes" id="UP000265882">
    <property type="component" value="Unassembled WGS sequence"/>
</dbReference>
<accession>A0A3A4NUM7</accession>
<dbReference type="InterPro" id="IPR000073">
    <property type="entry name" value="AB_hydrolase_1"/>
</dbReference>
<dbReference type="InterPro" id="IPR050266">
    <property type="entry name" value="AB_hydrolase_sf"/>
</dbReference>
<comment type="caution">
    <text evidence="2">The sequence shown here is derived from an EMBL/GenBank/DDBJ whole genome shotgun (WGS) entry which is preliminary data.</text>
</comment>
<feature type="domain" description="AB hydrolase-1" evidence="1">
    <location>
        <begin position="28"/>
        <end position="256"/>
    </location>
</feature>